<keyword evidence="1" id="KW-0175">Coiled coil</keyword>
<feature type="coiled-coil region" evidence="1">
    <location>
        <begin position="113"/>
        <end position="211"/>
    </location>
</feature>
<proteinExistence type="predicted"/>
<feature type="region of interest" description="Disordered" evidence="2">
    <location>
        <begin position="662"/>
        <end position="819"/>
    </location>
</feature>
<feature type="region of interest" description="Disordered" evidence="2">
    <location>
        <begin position="260"/>
        <end position="282"/>
    </location>
</feature>
<dbReference type="Proteomes" id="UP001595962">
    <property type="component" value="Unassembled WGS sequence"/>
</dbReference>
<feature type="compositionally biased region" description="Acidic residues" evidence="2">
    <location>
        <begin position="677"/>
        <end position="693"/>
    </location>
</feature>
<feature type="compositionally biased region" description="Acidic residues" evidence="2">
    <location>
        <begin position="756"/>
        <end position="781"/>
    </location>
</feature>
<feature type="compositionally biased region" description="Acidic residues" evidence="2">
    <location>
        <begin position="788"/>
        <end position="805"/>
    </location>
</feature>
<gene>
    <name evidence="4" type="ORF">ACFO3I_13110</name>
</gene>
<keyword evidence="3" id="KW-0472">Membrane</keyword>
<evidence type="ECO:0000313" key="5">
    <source>
        <dbReference type="Proteomes" id="UP001595962"/>
    </source>
</evidence>
<evidence type="ECO:0000256" key="2">
    <source>
        <dbReference type="SAM" id="MobiDB-lite"/>
    </source>
</evidence>
<dbReference type="EMBL" id="JBHSGB010000010">
    <property type="protein sequence ID" value="MFC4655949.1"/>
    <property type="molecule type" value="Genomic_DNA"/>
</dbReference>
<reference evidence="5" key="1">
    <citation type="journal article" date="2019" name="Int. J. Syst. Evol. Microbiol.">
        <title>The Global Catalogue of Microorganisms (GCM) 10K type strain sequencing project: providing services to taxonomists for standard genome sequencing and annotation.</title>
        <authorList>
            <consortium name="The Broad Institute Genomics Platform"/>
            <consortium name="The Broad Institute Genome Sequencing Center for Infectious Disease"/>
            <person name="Wu L."/>
            <person name="Ma J."/>
        </authorList>
    </citation>
    <scope>NUCLEOTIDE SEQUENCE [LARGE SCALE GENOMIC DNA]</scope>
    <source>
        <strain evidence="5">DT28</strain>
    </source>
</reference>
<keyword evidence="3" id="KW-1133">Transmembrane helix</keyword>
<evidence type="ECO:0000313" key="4">
    <source>
        <dbReference type="EMBL" id="MFC4655949.1"/>
    </source>
</evidence>
<sequence>MENPVLSRVGPLTANDTLWRIAEEVRPHPGLNMYQVMYAIFMKNPDAFLDDNFNHLNLGSFLTIPTTDEILAVDAAQAQRKSEEDDRIWAQRVRAAAAAKVKEGLVTARQQDVDKAREEIKTELSRVEDLQKQQLVELQKKLAESNATVETVLTDNTALKEKLDILTDQLLKVQSQVDQDSEIQKNLEMLVQQQTEMLEQQRAQIAREQEGFNFAQWWQKVSDSGLSWVLLGTLPVVVLLVLVLGWLKRRTRHTEDVVTAATAAPQQDPHYKSPLPPLDESLDFDESSLMTLDESLLGGGDAKSGVRLDDDPLDLSDDLLGGGKGSPFNDVLLDDDELLDTKDLLSSSDLDNELLDDLLDEVSPAEPATEVEFDPDNILSGTDLSSLLEDDSLDESADDIFAQAVAEQLATEEKQKAADETAELSNEAADEPALDDLIEEIELDDLEPEVSAEVQPDDVEEVDFDSLLEELQAEPPLLIDEVTTEPELVLAEELELAAGSETDELLSESTQFDSTELDEFAESLVDEELTTDWPLVDQDDDPAVADQSELQDELMAEASELEELLDMPQSEPTSVSEPAETDPAETEMTAILPDEQVAFESEDTDPADAQPQGAELAFDEDDYPLTPDDVALLLNDEEPADQPPVQFHADHQELADLADELSLNQFSGDEPSGNELAAEEFPSDELSSDELVADDLLAQDDAQSWQELSESLTDEVAVAPMPDLDGSEDQSVSRLSDAALSVEKPSKVLEQYPELELGEDFVEEPEEELQTESDFPVEEDAGSLLTEPSEDEPQLETETQVEDKDESAPQASVLSDLDELDGLDFDQLLADVSQSDEELESPQDAATAAAVLAELDIEQKEPEVLTGELTDVDQALLELDNLLEQSEEESEPELPNPELLSVDVGLDDYKEFIADQQESEVDPMEQIYGADLDLIRAYLEIGEQEGAGLLIDKLLAAEELPEGIRSEVIKLQQQLES</sequence>
<evidence type="ECO:0000256" key="3">
    <source>
        <dbReference type="SAM" id="Phobius"/>
    </source>
</evidence>
<dbReference type="RefSeq" id="WP_377334528.1">
    <property type="nucleotide sequence ID" value="NZ_JBHSGB010000010.1"/>
</dbReference>
<name>A0ABV9JP50_9GAMM</name>
<organism evidence="4 5">
    <name type="scientific">Rheinheimera marina</name>
    <dbReference type="NCBI Taxonomy" id="1774958"/>
    <lineage>
        <taxon>Bacteria</taxon>
        <taxon>Pseudomonadati</taxon>
        <taxon>Pseudomonadota</taxon>
        <taxon>Gammaproteobacteria</taxon>
        <taxon>Chromatiales</taxon>
        <taxon>Chromatiaceae</taxon>
        <taxon>Rheinheimera</taxon>
    </lineage>
</organism>
<feature type="compositionally biased region" description="Low complexity" evidence="2">
    <location>
        <begin position="694"/>
        <end position="703"/>
    </location>
</feature>
<comment type="caution">
    <text evidence="4">The sequence shown here is derived from an EMBL/GenBank/DDBJ whole genome shotgun (WGS) entry which is preliminary data.</text>
</comment>
<feature type="region of interest" description="Disordered" evidence="2">
    <location>
        <begin position="616"/>
        <end position="648"/>
    </location>
</feature>
<evidence type="ECO:0000256" key="1">
    <source>
        <dbReference type="SAM" id="Coils"/>
    </source>
</evidence>
<feature type="compositionally biased region" description="Acidic residues" evidence="2">
    <location>
        <begin position="556"/>
        <end position="565"/>
    </location>
</feature>
<keyword evidence="5" id="KW-1185">Reference proteome</keyword>
<keyword evidence="3" id="KW-0812">Transmembrane</keyword>
<feature type="transmembrane region" description="Helical" evidence="3">
    <location>
        <begin position="226"/>
        <end position="247"/>
    </location>
</feature>
<dbReference type="InterPro" id="IPR020012">
    <property type="entry name" value="LysM_FimV"/>
</dbReference>
<feature type="region of interest" description="Disordered" evidence="2">
    <location>
        <begin position="556"/>
        <end position="585"/>
    </location>
</feature>
<accession>A0ABV9JP50</accession>
<protein>
    <submittedName>
        <fullName evidence="4">FimV/HubP family polar landmark protein</fullName>
    </submittedName>
</protein>
<dbReference type="NCBIfam" id="TIGR03505">
    <property type="entry name" value="FimV_core"/>
    <property type="match status" value="1"/>
</dbReference>